<dbReference type="EMBL" id="BAABLD010000008">
    <property type="protein sequence ID" value="GAA5164744.1"/>
    <property type="molecule type" value="Genomic_DNA"/>
</dbReference>
<dbReference type="PROSITE" id="PS51257">
    <property type="entry name" value="PROKAR_LIPOPROTEIN"/>
    <property type="match status" value="1"/>
</dbReference>
<comment type="caution">
    <text evidence="1">The sequence shown here is derived from an EMBL/GenBank/DDBJ whole genome shotgun (WGS) entry which is preliminary data.</text>
</comment>
<evidence type="ECO:0000313" key="2">
    <source>
        <dbReference type="Proteomes" id="UP001500547"/>
    </source>
</evidence>
<evidence type="ECO:0008006" key="3">
    <source>
        <dbReference type="Google" id="ProtNLM"/>
    </source>
</evidence>
<keyword evidence="2" id="KW-1185">Reference proteome</keyword>
<protein>
    <recommendedName>
        <fullName evidence="3">Lipoprotein</fullName>
    </recommendedName>
</protein>
<gene>
    <name evidence="1" type="ORF">GCM10025770_19180</name>
</gene>
<name>A0ABP9QN79_9RHOO</name>
<proteinExistence type="predicted"/>
<dbReference type="Proteomes" id="UP001500547">
    <property type="component" value="Unassembled WGS sequence"/>
</dbReference>
<accession>A0ABP9QN79</accession>
<dbReference type="RefSeq" id="WP_345532699.1">
    <property type="nucleotide sequence ID" value="NZ_BAABLD010000008.1"/>
</dbReference>
<organism evidence="1 2">
    <name type="scientific">Viridibacterium curvum</name>
    <dbReference type="NCBI Taxonomy" id="1101404"/>
    <lineage>
        <taxon>Bacteria</taxon>
        <taxon>Pseudomonadati</taxon>
        <taxon>Pseudomonadota</taxon>
        <taxon>Betaproteobacteria</taxon>
        <taxon>Rhodocyclales</taxon>
        <taxon>Rhodocyclaceae</taxon>
        <taxon>Viridibacterium</taxon>
    </lineage>
</organism>
<reference evidence="2" key="1">
    <citation type="journal article" date="2019" name="Int. J. Syst. Evol. Microbiol.">
        <title>The Global Catalogue of Microorganisms (GCM) 10K type strain sequencing project: providing services to taxonomists for standard genome sequencing and annotation.</title>
        <authorList>
            <consortium name="The Broad Institute Genomics Platform"/>
            <consortium name="The Broad Institute Genome Sequencing Center for Infectious Disease"/>
            <person name="Wu L."/>
            <person name="Ma J."/>
        </authorList>
    </citation>
    <scope>NUCLEOTIDE SEQUENCE [LARGE SCALE GENOMIC DNA]</scope>
    <source>
        <strain evidence="2">JCM 18715</strain>
    </source>
</reference>
<evidence type="ECO:0000313" key="1">
    <source>
        <dbReference type="EMBL" id="GAA5164744.1"/>
    </source>
</evidence>
<sequence>MIRILSLAALISLTACSQEEPRESDYANSTTGMVPGAAASIQKDLSQAAAEDVQSAAQAEVAESAAKDVTSVAQDIAKASRQPAGGVSNSESR</sequence>